<feature type="region of interest" description="Disordered" evidence="1">
    <location>
        <begin position="16"/>
        <end position="80"/>
    </location>
</feature>
<evidence type="ECO:0000313" key="2">
    <source>
        <dbReference type="EMBL" id="CAB9525702.1"/>
    </source>
</evidence>
<dbReference type="Proteomes" id="UP001153069">
    <property type="component" value="Unassembled WGS sequence"/>
</dbReference>
<sequence length="129" mass="15468">MNKLLEASLNGMEEAIVPKHTKKTSEEETTFVRLEKKKDNEESGEEEGEEEEEEDAPKQEAPMKPETPEDEPEPDWSYYRHQWGPQHRDWSYYPPSPPPGYGRPYGYPHYYNGGDQRPPYYERRHWHWN</sequence>
<proteinExistence type="predicted"/>
<protein>
    <submittedName>
        <fullName evidence="2">Uncharacterized protein</fullName>
    </submittedName>
</protein>
<feature type="compositionally biased region" description="Basic and acidic residues" evidence="1">
    <location>
        <begin position="56"/>
        <end position="67"/>
    </location>
</feature>
<evidence type="ECO:0000313" key="3">
    <source>
        <dbReference type="Proteomes" id="UP001153069"/>
    </source>
</evidence>
<dbReference type="AlphaFoldDB" id="A0A9N8HU94"/>
<accession>A0A9N8HU94</accession>
<gene>
    <name evidence="2" type="ORF">SEMRO_1714_G293040.1</name>
</gene>
<keyword evidence="3" id="KW-1185">Reference proteome</keyword>
<feature type="compositionally biased region" description="Acidic residues" evidence="1">
    <location>
        <begin position="42"/>
        <end position="55"/>
    </location>
</feature>
<dbReference type="EMBL" id="CAICTM010001712">
    <property type="protein sequence ID" value="CAB9525702.1"/>
    <property type="molecule type" value="Genomic_DNA"/>
</dbReference>
<comment type="caution">
    <text evidence="2">The sequence shown here is derived from an EMBL/GenBank/DDBJ whole genome shotgun (WGS) entry which is preliminary data.</text>
</comment>
<reference evidence="2" key="1">
    <citation type="submission" date="2020-06" db="EMBL/GenBank/DDBJ databases">
        <authorList>
            <consortium name="Plant Systems Biology data submission"/>
        </authorList>
    </citation>
    <scope>NUCLEOTIDE SEQUENCE</scope>
    <source>
        <strain evidence="2">D6</strain>
    </source>
</reference>
<organism evidence="2 3">
    <name type="scientific">Seminavis robusta</name>
    <dbReference type="NCBI Taxonomy" id="568900"/>
    <lineage>
        <taxon>Eukaryota</taxon>
        <taxon>Sar</taxon>
        <taxon>Stramenopiles</taxon>
        <taxon>Ochrophyta</taxon>
        <taxon>Bacillariophyta</taxon>
        <taxon>Bacillariophyceae</taxon>
        <taxon>Bacillariophycidae</taxon>
        <taxon>Naviculales</taxon>
        <taxon>Naviculaceae</taxon>
        <taxon>Seminavis</taxon>
    </lineage>
</organism>
<name>A0A9N8HU94_9STRA</name>
<evidence type="ECO:0000256" key="1">
    <source>
        <dbReference type="SAM" id="MobiDB-lite"/>
    </source>
</evidence>